<evidence type="ECO:0000256" key="3">
    <source>
        <dbReference type="ARBA" id="ARBA00023163"/>
    </source>
</evidence>
<dbReference type="EMBL" id="JBFTWV010000059">
    <property type="protein sequence ID" value="KAL2793360.1"/>
    <property type="molecule type" value="Genomic_DNA"/>
</dbReference>
<feature type="domain" description="Zn(2)-C6 fungal-type" evidence="6">
    <location>
        <begin position="12"/>
        <end position="44"/>
    </location>
</feature>
<dbReference type="InterPro" id="IPR001138">
    <property type="entry name" value="Zn2Cys6_DnaBD"/>
</dbReference>
<evidence type="ECO:0000256" key="2">
    <source>
        <dbReference type="ARBA" id="ARBA00023125"/>
    </source>
</evidence>
<feature type="region of interest" description="Disordered" evidence="5">
    <location>
        <begin position="187"/>
        <end position="208"/>
    </location>
</feature>
<evidence type="ECO:0000256" key="5">
    <source>
        <dbReference type="SAM" id="MobiDB-lite"/>
    </source>
</evidence>
<keyword evidence="8" id="KW-1185">Reference proteome</keyword>
<dbReference type="Proteomes" id="UP001610563">
    <property type="component" value="Unassembled WGS sequence"/>
</dbReference>
<organism evidence="7 8">
    <name type="scientific">Aspergillus keveii</name>
    <dbReference type="NCBI Taxonomy" id="714993"/>
    <lineage>
        <taxon>Eukaryota</taxon>
        <taxon>Fungi</taxon>
        <taxon>Dikarya</taxon>
        <taxon>Ascomycota</taxon>
        <taxon>Pezizomycotina</taxon>
        <taxon>Eurotiomycetes</taxon>
        <taxon>Eurotiomycetidae</taxon>
        <taxon>Eurotiales</taxon>
        <taxon>Aspergillaceae</taxon>
        <taxon>Aspergillus</taxon>
        <taxon>Aspergillus subgen. Nidulantes</taxon>
    </lineage>
</organism>
<dbReference type="CDD" id="cd00067">
    <property type="entry name" value="GAL4"/>
    <property type="match status" value="1"/>
</dbReference>
<dbReference type="Pfam" id="PF00172">
    <property type="entry name" value="Zn_clus"/>
    <property type="match status" value="1"/>
</dbReference>
<dbReference type="SMART" id="SM00066">
    <property type="entry name" value="GAL4"/>
    <property type="match status" value="1"/>
</dbReference>
<dbReference type="PANTHER" id="PTHR31668">
    <property type="entry name" value="GLUCOSE TRANSPORT TRANSCRIPTION REGULATOR RGT1-RELATED-RELATED"/>
    <property type="match status" value="1"/>
</dbReference>
<gene>
    <name evidence="7" type="ORF">BJX66DRAFT_227254</name>
</gene>
<evidence type="ECO:0000313" key="7">
    <source>
        <dbReference type="EMBL" id="KAL2793360.1"/>
    </source>
</evidence>
<comment type="caution">
    <text evidence="7">The sequence shown here is derived from an EMBL/GenBank/DDBJ whole genome shotgun (WGS) entry which is preliminary data.</text>
</comment>
<sequence>MQRVKHTRNQNACDICRSRRIKCRFSQETEVCDGCRFLGVECTNVRPRRKRGPPNRHAVRAAEARQAGLSPSPAGQTPGALQSISPSSAISRSVSSNTSLNIPPNVSLTISPFDSTPLHAPSPNKIAPPPHIVPLPPPSLLPSSDPDILTLLAPLPLIHTVLNDWFTHIHPLAPILHQKSFLKRLHTHTHTHTHPPNHPPTQHANSSPKQSRIFTGLVISILAATCATLRRKSFAEYHPITLERCKQLIITYDLLPSDGPYCLDWCIAKYNLGTAATAYGDLSDPWIWRVLGESMTGTMWMMSFGMEGMERTERELLRRLYCLLVICQIALNMIGYQPMGRLAFDSATAILQSLPQPLTEHDLGLDLDLEPTPSPVPSLARLPPGTGTDNDKVTYVPGLTHLLQIFLTWHTCQTDRFYHPPLQVLSTGLSRIRSTIDSLPPELRWRGGMSRPRNATRGHDIQIANIFITSLYVRSNLLQQFGAEGVREREHEEEHQSIVSDLLEVLYHLPQTILEANGYSLIPKIRDIGAAYLEVLQGGADVVAIDDEAKERLERLLRKLGVLDFRPDLATNAV</sequence>
<dbReference type="Gene3D" id="4.10.240.10">
    <property type="entry name" value="Zn(2)-C6 fungal-type DNA-binding domain"/>
    <property type="match status" value="1"/>
</dbReference>
<evidence type="ECO:0000256" key="4">
    <source>
        <dbReference type="ARBA" id="ARBA00023242"/>
    </source>
</evidence>
<keyword evidence="3" id="KW-0804">Transcription</keyword>
<feature type="region of interest" description="Disordered" evidence="5">
    <location>
        <begin position="46"/>
        <end position="88"/>
    </location>
</feature>
<accession>A0ABR4G2W1</accession>
<dbReference type="InterPro" id="IPR050797">
    <property type="entry name" value="Carb_Metab_Trans_Reg"/>
</dbReference>
<dbReference type="PROSITE" id="PS00463">
    <property type="entry name" value="ZN2_CY6_FUNGAL_1"/>
    <property type="match status" value="1"/>
</dbReference>
<keyword evidence="2" id="KW-0238">DNA-binding</keyword>
<reference evidence="7 8" key="1">
    <citation type="submission" date="2024-07" db="EMBL/GenBank/DDBJ databases">
        <title>Section-level genome sequencing and comparative genomics of Aspergillus sections Usti and Cavernicolus.</title>
        <authorList>
            <consortium name="Lawrence Berkeley National Laboratory"/>
            <person name="Nybo J.L."/>
            <person name="Vesth T.C."/>
            <person name="Theobald S."/>
            <person name="Frisvad J.C."/>
            <person name="Larsen T.O."/>
            <person name="Kjaerboelling I."/>
            <person name="Rothschild-Mancinelli K."/>
            <person name="Lyhne E.K."/>
            <person name="Kogle M.E."/>
            <person name="Barry K."/>
            <person name="Clum A."/>
            <person name="Na H."/>
            <person name="Ledsgaard L."/>
            <person name="Lin J."/>
            <person name="Lipzen A."/>
            <person name="Kuo A."/>
            <person name="Riley R."/>
            <person name="Mondo S."/>
            <person name="Labutti K."/>
            <person name="Haridas S."/>
            <person name="Pangalinan J."/>
            <person name="Salamov A.A."/>
            <person name="Simmons B.A."/>
            <person name="Magnuson J.K."/>
            <person name="Chen J."/>
            <person name="Drula E."/>
            <person name="Henrissat B."/>
            <person name="Wiebenga A."/>
            <person name="Lubbers R.J."/>
            <person name="Gomes A.C."/>
            <person name="Makela M.R."/>
            <person name="Stajich J."/>
            <person name="Grigoriev I.V."/>
            <person name="Mortensen U.H."/>
            <person name="De Vries R.P."/>
            <person name="Baker S.E."/>
            <person name="Andersen M.R."/>
        </authorList>
    </citation>
    <scope>NUCLEOTIDE SEQUENCE [LARGE SCALE GENOMIC DNA]</scope>
    <source>
        <strain evidence="7 8">CBS 209.92</strain>
    </source>
</reference>
<evidence type="ECO:0000259" key="6">
    <source>
        <dbReference type="PROSITE" id="PS50048"/>
    </source>
</evidence>
<keyword evidence="1" id="KW-0805">Transcription regulation</keyword>
<keyword evidence="4" id="KW-0539">Nucleus</keyword>
<protein>
    <recommendedName>
        <fullName evidence="6">Zn(2)-C6 fungal-type domain-containing protein</fullName>
    </recommendedName>
</protein>
<proteinExistence type="predicted"/>
<dbReference type="CDD" id="cd12148">
    <property type="entry name" value="fungal_TF_MHR"/>
    <property type="match status" value="1"/>
</dbReference>
<dbReference type="InterPro" id="IPR036864">
    <property type="entry name" value="Zn2-C6_fun-type_DNA-bd_sf"/>
</dbReference>
<dbReference type="PROSITE" id="PS50048">
    <property type="entry name" value="ZN2_CY6_FUNGAL_2"/>
    <property type="match status" value="1"/>
</dbReference>
<name>A0ABR4G2W1_9EURO</name>
<evidence type="ECO:0000313" key="8">
    <source>
        <dbReference type="Proteomes" id="UP001610563"/>
    </source>
</evidence>
<feature type="compositionally biased region" description="Basic residues" evidence="5">
    <location>
        <begin position="46"/>
        <end position="59"/>
    </location>
</feature>
<dbReference type="SUPFAM" id="SSF57701">
    <property type="entry name" value="Zn2/Cys6 DNA-binding domain"/>
    <property type="match status" value="1"/>
</dbReference>
<evidence type="ECO:0000256" key="1">
    <source>
        <dbReference type="ARBA" id="ARBA00023015"/>
    </source>
</evidence>
<feature type="compositionally biased region" description="Polar residues" evidence="5">
    <location>
        <begin position="73"/>
        <end position="82"/>
    </location>
</feature>